<accession>A0A7G8LKX3</accession>
<organism evidence="1 2">
    <name type="scientific">Gordonia phage Azula</name>
    <dbReference type="NCBI Taxonomy" id="2762397"/>
    <lineage>
        <taxon>Viruses</taxon>
        <taxon>Duplodnaviria</taxon>
        <taxon>Heunggongvirae</taxon>
        <taxon>Uroviricota</taxon>
        <taxon>Caudoviricetes</taxon>
        <taxon>Jujuvirus</taxon>
        <taxon>Jujuvirus azula</taxon>
    </lineage>
</organism>
<protein>
    <submittedName>
        <fullName evidence="1">Uncharacterized protein</fullName>
    </submittedName>
</protein>
<dbReference type="GeneID" id="65128298"/>
<gene>
    <name evidence="1" type="primary">84</name>
    <name evidence="1" type="ORF">SEA_AZULA_84</name>
</gene>
<keyword evidence="2" id="KW-1185">Reference proteome</keyword>
<evidence type="ECO:0000313" key="1">
    <source>
        <dbReference type="EMBL" id="QNJ57895.1"/>
    </source>
</evidence>
<evidence type="ECO:0000313" key="2">
    <source>
        <dbReference type="Proteomes" id="UP000515801"/>
    </source>
</evidence>
<dbReference type="Proteomes" id="UP000515801">
    <property type="component" value="Segment"/>
</dbReference>
<dbReference type="EMBL" id="MT723935">
    <property type="protein sequence ID" value="QNJ57895.1"/>
    <property type="molecule type" value="Genomic_DNA"/>
</dbReference>
<sequence>MNTPAPNYRQILDDVAKALHLGEETGGYHYADLPAIVAERAATESTSSTYQTPEVQQALRQVGDVVGGALRQVLSITGHPDAPPETAAALHHLGAMEQAWDDGFEDGSTWHHSGPAGIPNDPPDNPYRKLLDDRREFIREQVDNAYGALVTDDDEFVLGDENAEWFDAVLDAHDEWLALQQRKTS</sequence>
<reference evidence="1 2" key="1">
    <citation type="submission" date="2020-07" db="EMBL/GenBank/DDBJ databases">
        <authorList>
            <person name="McAllister N."/>
            <person name="Shin J."/>
            <person name="DeCesaris R."/>
            <person name="Khan R."/>
            <person name="Maida M.R."/>
            <person name="Meek G.M."/>
            <person name="Nagarkar R."/>
            <person name="Neopaney A."/>
            <person name="Oviedo V."/>
            <person name="Yang K.S."/>
            <person name="Butela K.A."/>
            <person name="Garlena R.A."/>
            <person name="Russell D.A."/>
            <person name="Pope W.H."/>
            <person name="Jacobs-Sera D."/>
            <person name="Hatfull G.F."/>
        </authorList>
    </citation>
    <scope>NUCLEOTIDE SEQUENCE [LARGE SCALE GENOMIC DNA]</scope>
</reference>
<proteinExistence type="predicted"/>
<dbReference type="RefSeq" id="YP_010110010.1">
    <property type="nucleotide sequence ID" value="NC_055865.1"/>
</dbReference>
<dbReference type="KEGG" id="vg:65128298"/>
<name>A0A7G8LKX3_9CAUD</name>